<protein>
    <submittedName>
        <fullName evidence="8">MFS transporter</fullName>
    </submittedName>
</protein>
<accession>A0ABT1XIQ5</accession>
<keyword evidence="5 6" id="KW-0472">Membrane</keyword>
<dbReference type="RefSeq" id="WP_257512290.1">
    <property type="nucleotide sequence ID" value="NZ_JANKHG010000018.1"/>
</dbReference>
<evidence type="ECO:0000256" key="6">
    <source>
        <dbReference type="SAM" id="Phobius"/>
    </source>
</evidence>
<evidence type="ECO:0000256" key="1">
    <source>
        <dbReference type="ARBA" id="ARBA00004141"/>
    </source>
</evidence>
<keyword evidence="4 6" id="KW-1133">Transmembrane helix</keyword>
<feature type="transmembrane region" description="Helical" evidence="6">
    <location>
        <begin position="99"/>
        <end position="122"/>
    </location>
</feature>
<dbReference type="Gene3D" id="1.20.1250.20">
    <property type="entry name" value="MFS general substrate transporter like domains"/>
    <property type="match status" value="2"/>
</dbReference>
<feature type="transmembrane region" description="Helical" evidence="6">
    <location>
        <begin position="75"/>
        <end position="93"/>
    </location>
</feature>
<feature type="transmembrane region" description="Helical" evidence="6">
    <location>
        <begin position="41"/>
        <end position="63"/>
    </location>
</feature>
<feature type="transmembrane region" description="Helical" evidence="6">
    <location>
        <begin position="143"/>
        <end position="162"/>
    </location>
</feature>
<keyword evidence="3 6" id="KW-0812">Transmembrane</keyword>
<comment type="caution">
    <text evidence="8">The sequence shown here is derived from an EMBL/GenBank/DDBJ whole genome shotgun (WGS) entry which is preliminary data.</text>
</comment>
<dbReference type="InterPro" id="IPR020846">
    <property type="entry name" value="MFS_dom"/>
</dbReference>
<dbReference type="PANTHER" id="PTHR12778:SF10">
    <property type="entry name" value="MAJOR FACILITATOR SUPERFAMILY DOMAIN-CONTAINING PROTEIN 3"/>
    <property type="match status" value="1"/>
</dbReference>
<feature type="transmembrane region" description="Helical" evidence="6">
    <location>
        <begin position="219"/>
        <end position="246"/>
    </location>
</feature>
<organism evidence="8 9">
    <name type="scientific">Limnobacter parvus</name>
    <dbReference type="NCBI Taxonomy" id="2939690"/>
    <lineage>
        <taxon>Bacteria</taxon>
        <taxon>Pseudomonadati</taxon>
        <taxon>Pseudomonadota</taxon>
        <taxon>Betaproteobacteria</taxon>
        <taxon>Burkholderiales</taxon>
        <taxon>Burkholderiaceae</taxon>
        <taxon>Limnobacter</taxon>
    </lineage>
</organism>
<evidence type="ECO:0000256" key="3">
    <source>
        <dbReference type="ARBA" id="ARBA00022692"/>
    </source>
</evidence>
<dbReference type="Pfam" id="PF07690">
    <property type="entry name" value="MFS_1"/>
    <property type="match status" value="1"/>
</dbReference>
<reference evidence="8" key="1">
    <citation type="submission" date="2022-07" db="EMBL/GenBank/DDBJ databases">
        <authorList>
            <person name="Xamxidin M."/>
        </authorList>
    </citation>
    <scope>NUCLEOTIDE SEQUENCE</scope>
    <source>
        <strain evidence="8">YS8-69</strain>
    </source>
</reference>
<gene>
    <name evidence="8" type="ORF">NSP04_10420</name>
</gene>
<name>A0ABT1XIQ5_9BURK</name>
<dbReference type="SUPFAM" id="SSF103473">
    <property type="entry name" value="MFS general substrate transporter"/>
    <property type="match status" value="1"/>
</dbReference>
<dbReference type="EMBL" id="JANKHG010000018">
    <property type="protein sequence ID" value="MCR2747059.1"/>
    <property type="molecule type" value="Genomic_DNA"/>
</dbReference>
<dbReference type="InterPro" id="IPR036259">
    <property type="entry name" value="MFS_trans_sf"/>
</dbReference>
<keyword evidence="2" id="KW-0813">Transport</keyword>
<dbReference type="NCBIfam" id="TIGR00901">
    <property type="entry name" value="2A0125"/>
    <property type="match status" value="1"/>
</dbReference>
<feature type="transmembrane region" description="Helical" evidence="6">
    <location>
        <begin position="168"/>
        <end position="188"/>
    </location>
</feature>
<sequence length="407" mass="43619">MPPFRLICILILGFSSGLPLALTGSTLQAWLAVENVDIKTIGLYAVVGFPYTYKFLWSPFLDYLKPGFFDQRRGWIAIMQLACAALIAAMAFVDAHSAWTVAAVAVAIAFCSSTQDMAIDAYRTDLLPAQERGLGAAYYVTGYRVAMLVSGGLALILAGEFLGWTGTYLLMAGLIAACAVITAFSPTADTPEDLARREVKRKLFDIVKESTRNFLNKEAAIWILLLIVLYKVGDAFAGSLTTAFLLKGLGFTLTEVGAVNKTVSLIATLMGAFLGGALMTRMGLYGSLMLFGIFQAVSNLSFWVLSIMEPNIWAMGSAVFVENLCGGMGTAAFVGLLTSLCSKEFSATQYALLSSLAAMGRVYLAAPAGYVVAGYGWSDFFIFSTAAAIPGLIALYLLRSSIKKLTR</sequence>
<evidence type="ECO:0000256" key="2">
    <source>
        <dbReference type="ARBA" id="ARBA00022448"/>
    </source>
</evidence>
<keyword evidence="9" id="KW-1185">Reference proteome</keyword>
<proteinExistence type="predicted"/>
<feature type="domain" description="Major facilitator superfamily (MFS) profile" evidence="7">
    <location>
        <begin position="5"/>
        <end position="403"/>
    </location>
</feature>
<evidence type="ECO:0000313" key="8">
    <source>
        <dbReference type="EMBL" id="MCR2747059.1"/>
    </source>
</evidence>
<dbReference type="PROSITE" id="PS50850">
    <property type="entry name" value="MFS"/>
    <property type="match status" value="1"/>
</dbReference>
<dbReference type="CDD" id="cd17486">
    <property type="entry name" value="MFS_AmpG_like"/>
    <property type="match status" value="1"/>
</dbReference>
<dbReference type="InterPro" id="IPR011701">
    <property type="entry name" value="MFS"/>
</dbReference>
<feature type="transmembrane region" description="Helical" evidence="6">
    <location>
        <begin position="258"/>
        <end position="278"/>
    </location>
</feature>
<evidence type="ECO:0000259" key="7">
    <source>
        <dbReference type="PROSITE" id="PS50850"/>
    </source>
</evidence>
<dbReference type="Proteomes" id="UP001165267">
    <property type="component" value="Unassembled WGS sequence"/>
</dbReference>
<comment type="subcellular location">
    <subcellularLocation>
        <location evidence="1">Membrane</location>
        <topology evidence="1">Multi-pass membrane protein</topology>
    </subcellularLocation>
</comment>
<feature type="transmembrane region" description="Helical" evidence="6">
    <location>
        <begin position="312"/>
        <end position="338"/>
    </location>
</feature>
<dbReference type="PANTHER" id="PTHR12778">
    <property type="entry name" value="SOLUTE CARRIER FAMILY 33 ACETYL-COA TRANSPORTER -RELATED"/>
    <property type="match status" value="1"/>
</dbReference>
<evidence type="ECO:0000313" key="9">
    <source>
        <dbReference type="Proteomes" id="UP001165267"/>
    </source>
</evidence>
<feature type="transmembrane region" description="Helical" evidence="6">
    <location>
        <begin position="380"/>
        <end position="398"/>
    </location>
</feature>
<evidence type="ECO:0000256" key="5">
    <source>
        <dbReference type="ARBA" id="ARBA00023136"/>
    </source>
</evidence>
<feature type="transmembrane region" description="Helical" evidence="6">
    <location>
        <begin position="350"/>
        <end position="374"/>
    </location>
</feature>
<feature type="transmembrane region" description="Helical" evidence="6">
    <location>
        <begin position="285"/>
        <end position="306"/>
    </location>
</feature>
<dbReference type="InterPro" id="IPR004752">
    <property type="entry name" value="AmpG_permease/AT-1"/>
</dbReference>
<evidence type="ECO:0000256" key="4">
    <source>
        <dbReference type="ARBA" id="ARBA00022989"/>
    </source>
</evidence>